<dbReference type="GO" id="GO:0016787">
    <property type="term" value="F:hydrolase activity"/>
    <property type="evidence" value="ECO:0007669"/>
    <property type="project" value="InterPro"/>
</dbReference>
<dbReference type="PRINTS" id="PR00114">
    <property type="entry name" value="STPHPHTASE"/>
</dbReference>
<keyword evidence="3" id="KW-1185">Reference proteome</keyword>
<reference evidence="2" key="1">
    <citation type="submission" date="2020-06" db="EMBL/GenBank/DDBJ databases">
        <authorList>
            <consortium name="Plant Systems Biology data submission"/>
        </authorList>
    </citation>
    <scope>NUCLEOTIDE SEQUENCE</scope>
    <source>
        <strain evidence="2">D6</strain>
    </source>
</reference>
<protein>
    <submittedName>
        <fullName evidence="2">Serine threonine-protein phosphatase</fullName>
    </submittedName>
</protein>
<sequence>MIQRACRRPRAAGKLVQTNRMPRSCLDMKKQSCMSQVARRSFCSICNQYHYHQNYYTHRPRRTFSTSDDDTDNTMPPSCLLPYVGLPSYPDVIELEPGQRVVAIGDVHGDFGMLLTALQLAGVIAEEIVFDDDNGEEGRSFVWTGGSDVLVQIGDVLDRGPHELQCWQLLMELSRQAQGEGGKVILLHGNHEIWTSIGFYQLDQERYMENIDYDDDIDDAFEMAFGHHLDETLLETEDRWRDARVLNALVTNGISLHPRKVAARWAACEPGGLLAKDFLSQFKIAVTVGNSIFVHAGIAPEHLDRFGGISGMNETTRNWILKKGPRVGRQHMFVPPNDPEGRLRTYVQSMPDFFMEGDDNAFSPIWMRDYGDPADDIPHNHNAYDMLETVLRRLKADRLVIGHTPQSQINAILNGKAWRIDVGMSRGMNSTYPEVLEIVRCANGDETVSILTAEGPVAAEERYIIDDDHVENNDEKI</sequence>
<evidence type="ECO:0000259" key="1">
    <source>
        <dbReference type="Pfam" id="PF00149"/>
    </source>
</evidence>
<evidence type="ECO:0000313" key="3">
    <source>
        <dbReference type="Proteomes" id="UP001153069"/>
    </source>
</evidence>
<dbReference type="EMBL" id="CAICTM010000025">
    <property type="protein sequence ID" value="CAB9497771.1"/>
    <property type="molecule type" value="Genomic_DNA"/>
</dbReference>
<dbReference type="InterPro" id="IPR029052">
    <property type="entry name" value="Metallo-depent_PP-like"/>
</dbReference>
<dbReference type="Gene3D" id="3.60.21.10">
    <property type="match status" value="1"/>
</dbReference>
<name>A0A9N8H1Y0_9STRA</name>
<dbReference type="OrthoDB" id="5976022at2759"/>
<proteinExistence type="predicted"/>
<feature type="domain" description="Calcineurin-like phosphoesterase" evidence="1">
    <location>
        <begin position="100"/>
        <end position="220"/>
    </location>
</feature>
<organism evidence="2 3">
    <name type="scientific">Seminavis robusta</name>
    <dbReference type="NCBI Taxonomy" id="568900"/>
    <lineage>
        <taxon>Eukaryota</taxon>
        <taxon>Sar</taxon>
        <taxon>Stramenopiles</taxon>
        <taxon>Ochrophyta</taxon>
        <taxon>Bacillariophyta</taxon>
        <taxon>Bacillariophyceae</taxon>
        <taxon>Bacillariophycidae</taxon>
        <taxon>Naviculales</taxon>
        <taxon>Naviculaceae</taxon>
        <taxon>Seminavis</taxon>
    </lineage>
</organism>
<comment type="caution">
    <text evidence="2">The sequence shown here is derived from an EMBL/GenBank/DDBJ whole genome shotgun (WGS) entry which is preliminary data.</text>
</comment>
<gene>
    <name evidence="2" type="ORF">SEMRO_25_G017140.1</name>
</gene>
<dbReference type="AlphaFoldDB" id="A0A9N8H1Y0"/>
<evidence type="ECO:0000313" key="2">
    <source>
        <dbReference type="EMBL" id="CAB9497771.1"/>
    </source>
</evidence>
<accession>A0A9N8H1Y0</accession>
<dbReference type="Proteomes" id="UP001153069">
    <property type="component" value="Unassembled WGS sequence"/>
</dbReference>
<dbReference type="InterPro" id="IPR006186">
    <property type="entry name" value="Ser/Thr-sp_prot-phosphatase"/>
</dbReference>
<dbReference type="SUPFAM" id="SSF56300">
    <property type="entry name" value="Metallo-dependent phosphatases"/>
    <property type="match status" value="1"/>
</dbReference>
<dbReference type="InterPro" id="IPR004843">
    <property type="entry name" value="Calcineurin-like_PHP"/>
</dbReference>
<dbReference type="Pfam" id="PF00149">
    <property type="entry name" value="Metallophos"/>
    <property type="match status" value="1"/>
</dbReference>
<dbReference type="PANTHER" id="PTHR46546:SF4">
    <property type="entry name" value="SHEWANELLA-LIKE PROTEIN PHOSPHATASE 1"/>
    <property type="match status" value="1"/>
</dbReference>
<dbReference type="PANTHER" id="PTHR46546">
    <property type="entry name" value="SHEWANELLA-LIKE PROTEIN PHOSPHATASE 1"/>
    <property type="match status" value="1"/>
</dbReference>